<dbReference type="EMBL" id="SNRW01020648">
    <property type="protein sequence ID" value="KAA6365261.1"/>
    <property type="molecule type" value="Genomic_DNA"/>
</dbReference>
<organism evidence="1 2">
    <name type="scientific">Streblomastix strix</name>
    <dbReference type="NCBI Taxonomy" id="222440"/>
    <lineage>
        <taxon>Eukaryota</taxon>
        <taxon>Metamonada</taxon>
        <taxon>Preaxostyla</taxon>
        <taxon>Oxymonadida</taxon>
        <taxon>Streblomastigidae</taxon>
        <taxon>Streblomastix</taxon>
    </lineage>
</organism>
<evidence type="ECO:0000313" key="1">
    <source>
        <dbReference type="EMBL" id="KAA6365261.1"/>
    </source>
</evidence>
<evidence type="ECO:0000313" key="2">
    <source>
        <dbReference type="Proteomes" id="UP000324800"/>
    </source>
</evidence>
<protein>
    <submittedName>
        <fullName evidence="1">Uncharacterized protein</fullName>
    </submittedName>
</protein>
<dbReference type="AlphaFoldDB" id="A0A5J4U5I8"/>
<name>A0A5J4U5I8_9EUKA</name>
<reference evidence="1 2" key="1">
    <citation type="submission" date="2019-03" db="EMBL/GenBank/DDBJ databases">
        <title>Single cell metagenomics reveals metabolic interactions within the superorganism composed of flagellate Streblomastix strix and complex community of Bacteroidetes bacteria on its surface.</title>
        <authorList>
            <person name="Treitli S.C."/>
            <person name="Kolisko M."/>
            <person name="Husnik F."/>
            <person name="Keeling P."/>
            <person name="Hampl V."/>
        </authorList>
    </citation>
    <scope>NUCLEOTIDE SEQUENCE [LARGE SCALE GENOMIC DNA]</scope>
    <source>
        <strain evidence="1">ST1C</strain>
    </source>
</reference>
<proteinExistence type="predicted"/>
<sequence length="109" mass="12885">MNWARYNTFLEEYSEGLGELDESKMSEMEEFSCKFVDATPKAVEKIFQDKDIMPSFKIFNNTAVLEKIDDNSEYGKSELKILNNRFWKLSGKKSCEETEIEIIKDWKDF</sequence>
<gene>
    <name evidence="1" type="ORF">EZS28_039214</name>
</gene>
<comment type="caution">
    <text evidence="1">The sequence shown here is derived from an EMBL/GenBank/DDBJ whole genome shotgun (WGS) entry which is preliminary data.</text>
</comment>
<accession>A0A5J4U5I8</accession>
<dbReference type="Proteomes" id="UP000324800">
    <property type="component" value="Unassembled WGS sequence"/>
</dbReference>